<dbReference type="EMBL" id="SHBF01000017">
    <property type="protein sequence ID" value="RZO27430.1"/>
    <property type="molecule type" value="Genomic_DNA"/>
</dbReference>
<dbReference type="HAMAP" id="MF_01013">
    <property type="entry name" value="HisF"/>
    <property type="match status" value="1"/>
</dbReference>
<comment type="catalytic activity">
    <reaction evidence="10 11">
        <text>5-[(5-phospho-1-deoxy-D-ribulos-1-ylimino)methylamino]-1-(5-phospho-beta-D-ribosyl)imidazole-4-carboxamide + L-glutamine = D-erythro-1-(imidazol-4-yl)glycerol 3-phosphate + 5-amino-1-(5-phospho-beta-D-ribosyl)imidazole-4-carboxamide + L-glutamate + H(+)</text>
        <dbReference type="Rhea" id="RHEA:24793"/>
        <dbReference type="ChEBI" id="CHEBI:15378"/>
        <dbReference type="ChEBI" id="CHEBI:29985"/>
        <dbReference type="ChEBI" id="CHEBI:58278"/>
        <dbReference type="ChEBI" id="CHEBI:58359"/>
        <dbReference type="ChEBI" id="CHEBI:58475"/>
        <dbReference type="ChEBI" id="CHEBI:58525"/>
        <dbReference type="EC" id="4.3.2.10"/>
    </reaction>
</comment>
<dbReference type="PANTHER" id="PTHR21235:SF2">
    <property type="entry name" value="IMIDAZOLE GLYCEROL PHOSPHATE SYNTHASE HISHF"/>
    <property type="match status" value="1"/>
</dbReference>
<dbReference type="NCBIfam" id="TIGR00735">
    <property type="entry name" value="hisF"/>
    <property type="match status" value="1"/>
</dbReference>
<feature type="active site" evidence="11">
    <location>
        <position position="11"/>
    </location>
</feature>
<evidence type="ECO:0000256" key="7">
    <source>
        <dbReference type="ARBA" id="ARBA00023102"/>
    </source>
</evidence>
<dbReference type="Proteomes" id="UP000318710">
    <property type="component" value="Unassembled WGS sequence"/>
</dbReference>
<dbReference type="Pfam" id="PF00977">
    <property type="entry name" value="His_biosynth"/>
    <property type="match status" value="1"/>
</dbReference>
<dbReference type="GO" id="GO:0005737">
    <property type="term" value="C:cytoplasm"/>
    <property type="evidence" value="ECO:0007669"/>
    <property type="project" value="UniProtKB-SubCell"/>
</dbReference>
<comment type="function">
    <text evidence="9 11">IGPS catalyzes the conversion of PRFAR and glutamine to IGP, AICAR and glutamate. The HisF subunit catalyzes the cyclization activity that produces IGP and AICAR from PRFAR using the ammonia provided by the HisH subunit.</text>
</comment>
<evidence type="ECO:0000256" key="12">
    <source>
        <dbReference type="RuleBase" id="RU003657"/>
    </source>
</evidence>
<evidence type="ECO:0000256" key="10">
    <source>
        <dbReference type="ARBA" id="ARBA00047838"/>
    </source>
</evidence>
<evidence type="ECO:0000256" key="3">
    <source>
        <dbReference type="ARBA" id="ARBA00009667"/>
    </source>
</evidence>
<evidence type="ECO:0000256" key="5">
    <source>
        <dbReference type="ARBA" id="ARBA00022490"/>
    </source>
</evidence>
<dbReference type="FunFam" id="3.20.20.70:FF:000006">
    <property type="entry name" value="Imidazole glycerol phosphate synthase subunit HisF"/>
    <property type="match status" value="1"/>
</dbReference>
<keyword evidence="6 11" id="KW-0028">Amino-acid biosynthesis</keyword>
<sequence length="255" mass="28267">MLTKRIIPCLDVKNGKVVKGVQFKNHRLIGDPIKLATKYSEENADELVFYDIYSSVESKSVSLGWINDIAQNINIPFCVAGGIKNIKKAKEVLYMGADKVSINTPAIQNPGLITELAKTFGSQCVVIGIDSFFDQKNYVVCAKTGSTKSRYEVGKNTLDWVKEVQDRGAGEIVLNCMNRDGVKEGYDIDQLAMIREVCKVPLIASGGAGEKEHFKKVFKLSNVDGALAASVFHDNKISIEELKNYLKEQKIEVRK</sequence>
<keyword evidence="5 11" id="KW-0963">Cytoplasm</keyword>
<dbReference type="InterPro" id="IPR011060">
    <property type="entry name" value="RibuloseP-bd_barrel"/>
</dbReference>
<dbReference type="GO" id="GO:0000107">
    <property type="term" value="F:imidazoleglycerol-phosphate synthase activity"/>
    <property type="evidence" value="ECO:0007669"/>
    <property type="project" value="UniProtKB-UniRule"/>
</dbReference>
<reference evidence="13 14" key="1">
    <citation type="submission" date="2019-02" db="EMBL/GenBank/DDBJ databases">
        <title>Prokaryotic population dynamics and viral predation in marine succession experiment using metagenomics: the confinement effect.</title>
        <authorList>
            <person name="Haro-Moreno J.M."/>
            <person name="Rodriguez-Valera F."/>
            <person name="Lopez-Perez M."/>
        </authorList>
    </citation>
    <scope>NUCLEOTIDE SEQUENCE [LARGE SCALE GENOMIC DNA]</scope>
    <source>
        <strain evidence="13">MED-G160</strain>
    </source>
</reference>
<keyword evidence="7 11" id="KW-0368">Histidine biosynthesis</keyword>
<proteinExistence type="inferred from homology"/>
<evidence type="ECO:0000313" key="13">
    <source>
        <dbReference type="EMBL" id="RZO27430.1"/>
    </source>
</evidence>
<evidence type="ECO:0000313" key="14">
    <source>
        <dbReference type="Proteomes" id="UP000318710"/>
    </source>
</evidence>
<dbReference type="CDD" id="cd04731">
    <property type="entry name" value="HisF"/>
    <property type="match status" value="1"/>
</dbReference>
<dbReference type="AlphaFoldDB" id="A0A520N1S9"/>
<gene>
    <name evidence="11 13" type="primary">hisF</name>
    <name evidence="13" type="ORF">EVA93_03275</name>
</gene>
<evidence type="ECO:0000256" key="4">
    <source>
        <dbReference type="ARBA" id="ARBA00011152"/>
    </source>
</evidence>
<feature type="active site" evidence="11">
    <location>
        <position position="130"/>
    </location>
</feature>
<dbReference type="UniPathway" id="UPA00031">
    <property type="reaction ID" value="UER00010"/>
</dbReference>
<comment type="pathway">
    <text evidence="2 11">Amino-acid biosynthesis; L-histidine biosynthesis; L-histidine from 5-phospho-alpha-D-ribose 1-diphosphate: step 5/9.</text>
</comment>
<dbReference type="InterPro" id="IPR050064">
    <property type="entry name" value="IGPS_HisA/HisF"/>
</dbReference>
<evidence type="ECO:0000256" key="8">
    <source>
        <dbReference type="ARBA" id="ARBA00023239"/>
    </source>
</evidence>
<organism evidence="13 14">
    <name type="scientific">SAR86 cluster bacterium</name>
    <dbReference type="NCBI Taxonomy" id="2030880"/>
    <lineage>
        <taxon>Bacteria</taxon>
        <taxon>Pseudomonadati</taxon>
        <taxon>Pseudomonadota</taxon>
        <taxon>Gammaproteobacteria</taxon>
        <taxon>SAR86 cluster</taxon>
    </lineage>
</organism>
<comment type="caution">
    <text evidence="13">The sequence shown here is derived from an EMBL/GenBank/DDBJ whole genome shotgun (WGS) entry which is preliminary data.</text>
</comment>
<dbReference type="GO" id="GO:0016829">
    <property type="term" value="F:lyase activity"/>
    <property type="evidence" value="ECO:0007669"/>
    <property type="project" value="UniProtKB-KW"/>
</dbReference>
<comment type="similarity">
    <text evidence="3 11 12">Belongs to the HisA/HisF family.</text>
</comment>
<evidence type="ECO:0000256" key="11">
    <source>
        <dbReference type="HAMAP-Rule" id="MF_01013"/>
    </source>
</evidence>
<dbReference type="PANTHER" id="PTHR21235">
    <property type="entry name" value="IMIDAZOLE GLYCEROL PHOSPHATE SYNTHASE SUBUNIT HISF/H IGP SYNTHASE SUBUNIT HISF/H"/>
    <property type="match status" value="1"/>
</dbReference>
<comment type="subunit">
    <text evidence="4 11">Heterodimer of HisH and HisF.</text>
</comment>
<name>A0A520N1S9_9GAMM</name>
<dbReference type="InterPro" id="IPR004651">
    <property type="entry name" value="HisF"/>
</dbReference>
<comment type="subcellular location">
    <subcellularLocation>
        <location evidence="1 11">Cytoplasm</location>
    </subcellularLocation>
</comment>
<dbReference type="GO" id="GO:0000105">
    <property type="term" value="P:L-histidine biosynthetic process"/>
    <property type="evidence" value="ECO:0007669"/>
    <property type="project" value="UniProtKB-UniRule"/>
</dbReference>
<keyword evidence="8 11" id="KW-0456">Lyase</keyword>
<evidence type="ECO:0000256" key="9">
    <source>
        <dbReference type="ARBA" id="ARBA00025475"/>
    </source>
</evidence>
<evidence type="ECO:0000256" key="2">
    <source>
        <dbReference type="ARBA" id="ARBA00005091"/>
    </source>
</evidence>
<dbReference type="EC" id="4.3.2.10" evidence="11"/>
<dbReference type="SUPFAM" id="SSF51366">
    <property type="entry name" value="Ribulose-phoshate binding barrel"/>
    <property type="match status" value="1"/>
</dbReference>
<protein>
    <recommendedName>
        <fullName evidence="11">Imidazole glycerol phosphate synthase subunit HisF</fullName>
        <ecNumber evidence="11">4.3.2.10</ecNumber>
    </recommendedName>
    <alternativeName>
        <fullName evidence="11">IGP synthase cyclase subunit</fullName>
    </alternativeName>
    <alternativeName>
        <fullName evidence="11">IGP synthase subunit HisF</fullName>
    </alternativeName>
    <alternativeName>
        <fullName evidence="11">ImGP synthase subunit HisF</fullName>
        <shortName evidence="11">IGPS subunit HisF</shortName>
    </alternativeName>
</protein>
<accession>A0A520N1S9</accession>
<evidence type="ECO:0000256" key="1">
    <source>
        <dbReference type="ARBA" id="ARBA00004496"/>
    </source>
</evidence>
<dbReference type="InterPro" id="IPR013785">
    <property type="entry name" value="Aldolase_TIM"/>
</dbReference>
<dbReference type="InterPro" id="IPR006062">
    <property type="entry name" value="His_biosynth"/>
</dbReference>
<dbReference type="Gene3D" id="3.20.20.70">
    <property type="entry name" value="Aldolase class I"/>
    <property type="match status" value="1"/>
</dbReference>
<evidence type="ECO:0000256" key="6">
    <source>
        <dbReference type="ARBA" id="ARBA00022605"/>
    </source>
</evidence>